<dbReference type="EMBL" id="LR215973">
    <property type="protein sequence ID" value="VFB01577.1"/>
    <property type="molecule type" value="Genomic_DNA"/>
</dbReference>
<gene>
    <name evidence="3" type="ORF">NCTC10797_05396</name>
</gene>
<dbReference type="InterPro" id="IPR027417">
    <property type="entry name" value="P-loop_NTPase"/>
</dbReference>
<feature type="domain" description="AAA+ ATPase" evidence="2">
    <location>
        <begin position="196"/>
        <end position="334"/>
    </location>
</feature>
<evidence type="ECO:0000256" key="1">
    <source>
        <dbReference type="ARBA" id="ARBA00007448"/>
    </source>
</evidence>
<dbReference type="InterPro" id="IPR003593">
    <property type="entry name" value="AAA+_ATPase"/>
</dbReference>
<dbReference type="InterPro" id="IPR003959">
    <property type="entry name" value="ATPase_AAA_core"/>
</dbReference>
<dbReference type="Pfam" id="PF00004">
    <property type="entry name" value="AAA"/>
    <property type="match status" value="1"/>
</dbReference>
<organism evidence="3 4">
    <name type="scientific">Nocardia cyriacigeorgica</name>
    <dbReference type="NCBI Taxonomy" id="135487"/>
    <lineage>
        <taxon>Bacteria</taxon>
        <taxon>Bacillati</taxon>
        <taxon>Actinomycetota</taxon>
        <taxon>Actinomycetes</taxon>
        <taxon>Mycobacteriales</taxon>
        <taxon>Nocardiaceae</taxon>
        <taxon>Nocardia</taxon>
    </lineage>
</organism>
<dbReference type="Gene3D" id="3.40.50.300">
    <property type="entry name" value="P-loop containing nucleotide triphosphate hydrolases"/>
    <property type="match status" value="1"/>
</dbReference>
<name>A0A4U8W615_9NOCA</name>
<protein>
    <submittedName>
        <fullName evidence="3">ATPase family associated with various cellular activities (AAA)</fullName>
    </submittedName>
</protein>
<dbReference type="PANTHER" id="PTHR23070">
    <property type="entry name" value="BCS1 AAA-TYPE ATPASE"/>
    <property type="match status" value="1"/>
</dbReference>
<evidence type="ECO:0000313" key="3">
    <source>
        <dbReference type="EMBL" id="VFB01577.1"/>
    </source>
</evidence>
<dbReference type="InterPro" id="IPR050747">
    <property type="entry name" value="Mitochondrial_chaperone_BCS1"/>
</dbReference>
<dbReference type="GO" id="GO:0005524">
    <property type="term" value="F:ATP binding"/>
    <property type="evidence" value="ECO:0007669"/>
    <property type="project" value="InterPro"/>
</dbReference>
<evidence type="ECO:0000259" key="2">
    <source>
        <dbReference type="SMART" id="SM00382"/>
    </source>
</evidence>
<sequence>MVAMFEHSEALRLVGTPEASADATGGLDWSVRLDSYYSARDVLDVLALTPFARGALPCYRKVHLERVRPQALLRPAGSTVSRMVNEGGSVSVLVHGDGWTLRSDRWEDRSGVVEVVAIDDELAERIMTEATHDAVDENTADNVVKMGFWHLDEHQGPRRRVLDISTPAWSDIRGNYSAPVAATLDRLMALGAADVRGRLLLLHGAPGTGKTTALRALARSWGPWCQADCVLDPEVLFSQPGYLMSAAMGADGGEQGSGRWRLLVLEDCDELIRAEAKESAGQGLSRLLNLTDGMLGQGRDVLIAITTNEDLSRLHPAVTRPGRCLAQLEVGRLSYTESRAWLGEHADRVEIPLGGATLAELIALRDGTDQIVTATKPSESGMYL</sequence>
<reference evidence="3 4" key="1">
    <citation type="submission" date="2019-02" db="EMBL/GenBank/DDBJ databases">
        <authorList>
            <consortium name="Pathogen Informatics"/>
        </authorList>
    </citation>
    <scope>NUCLEOTIDE SEQUENCE [LARGE SCALE GENOMIC DNA]</scope>
    <source>
        <strain evidence="3 4">3012STDY6756504</strain>
    </source>
</reference>
<dbReference type="Proteomes" id="UP000290439">
    <property type="component" value="Chromosome"/>
</dbReference>
<evidence type="ECO:0000313" key="4">
    <source>
        <dbReference type="Proteomes" id="UP000290439"/>
    </source>
</evidence>
<dbReference type="Pfam" id="PF19347">
    <property type="entry name" value="DUF5925"/>
    <property type="match status" value="1"/>
</dbReference>
<dbReference type="AlphaFoldDB" id="A0A4U8W615"/>
<dbReference type="InterPro" id="IPR045969">
    <property type="entry name" value="DUF5925"/>
</dbReference>
<dbReference type="SUPFAM" id="SSF52540">
    <property type="entry name" value="P-loop containing nucleoside triphosphate hydrolases"/>
    <property type="match status" value="1"/>
</dbReference>
<dbReference type="GO" id="GO:0016887">
    <property type="term" value="F:ATP hydrolysis activity"/>
    <property type="evidence" value="ECO:0007669"/>
    <property type="project" value="InterPro"/>
</dbReference>
<accession>A0A4U8W615</accession>
<dbReference type="SMART" id="SM00382">
    <property type="entry name" value="AAA"/>
    <property type="match status" value="1"/>
</dbReference>
<comment type="similarity">
    <text evidence="1">Belongs to the AAA ATPase family. BCS1 subfamily.</text>
</comment>
<proteinExistence type="inferred from homology"/>